<evidence type="ECO:0000256" key="11">
    <source>
        <dbReference type="HAMAP-Rule" id="MF_00315"/>
    </source>
</evidence>
<dbReference type="PANTHER" id="PTHR43322">
    <property type="entry name" value="1-D-DEOXYXYLULOSE 5-PHOSPHATE SYNTHASE-RELATED"/>
    <property type="match status" value="1"/>
</dbReference>
<evidence type="ECO:0000256" key="9">
    <source>
        <dbReference type="ARBA" id="ARBA00023229"/>
    </source>
</evidence>
<keyword evidence="9 11" id="KW-0414">Isoprene biosynthesis</keyword>
<evidence type="ECO:0000256" key="2">
    <source>
        <dbReference type="ARBA" id="ARBA00011081"/>
    </source>
</evidence>
<feature type="binding site" evidence="11">
    <location>
        <position position="371"/>
    </location>
    <ligand>
        <name>thiamine diphosphate</name>
        <dbReference type="ChEBI" id="CHEBI:58937"/>
    </ligand>
</feature>
<protein>
    <recommendedName>
        <fullName evidence="11">1-deoxy-D-xylulose-5-phosphate synthase</fullName>
        <ecNumber evidence="11">2.2.1.7</ecNumber>
    </recommendedName>
    <alternativeName>
        <fullName evidence="11">1-deoxyxylulose-5-phosphate synthase</fullName>
        <shortName evidence="11">DXP synthase</shortName>
        <shortName evidence="11">DXPS</shortName>
    </alternativeName>
</protein>
<dbReference type="PROSITE" id="PS00801">
    <property type="entry name" value="TRANSKETOLASE_1"/>
    <property type="match status" value="1"/>
</dbReference>
<dbReference type="Pfam" id="PF02780">
    <property type="entry name" value="Transketolase_C"/>
    <property type="match status" value="1"/>
</dbReference>
<dbReference type="Pfam" id="PF02779">
    <property type="entry name" value="Transket_pyr"/>
    <property type="match status" value="1"/>
</dbReference>
<dbReference type="InterPro" id="IPR049557">
    <property type="entry name" value="Transketolase_CS"/>
</dbReference>
<dbReference type="InterPro" id="IPR005475">
    <property type="entry name" value="Transketolase-like_Pyr-bd"/>
</dbReference>
<feature type="domain" description="Transketolase-like pyrimidine-binding" evidence="12">
    <location>
        <begin position="320"/>
        <end position="484"/>
    </location>
</feature>
<feature type="binding site" evidence="11">
    <location>
        <position position="177"/>
    </location>
    <ligand>
        <name>Mg(2+)</name>
        <dbReference type="ChEBI" id="CHEBI:18420"/>
    </ligand>
</feature>
<keyword evidence="14" id="KW-1185">Reference proteome</keyword>
<dbReference type="CDD" id="cd07033">
    <property type="entry name" value="TPP_PYR_DXS_TK_like"/>
    <property type="match status" value="1"/>
</dbReference>
<feature type="binding site" evidence="11">
    <location>
        <begin position="117"/>
        <end position="119"/>
    </location>
    <ligand>
        <name>thiamine diphosphate</name>
        <dbReference type="ChEBI" id="CHEBI:58937"/>
    </ligand>
</feature>
<dbReference type="FunFam" id="3.40.50.920:FF:000002">
    <property type="entry name" value="1-deoxy-D-xylulose-5-phosphate synthase"/>
    <property type="match status" value="1"/>
</dbReference>
<dbReference type="PROSITE" id="PS00802">
    <property type="entry name" value="TRANSKETOLASE_2"/>
    <property type="match status" value="1"/>
</dbReference>
<organism evidence="13 14">
    <name type="scientific">Desulfobulbus oralis</name>
    <dbReference type="NCBI Taxonomy" id="1986146"/>
    <lineage>
        <taxon>Bacteria</taxon>
        <taxon>Pseudomonadati</taxon>
        <taxon>Thermodesulfobacteriota</taxon>
        <taxon>Desulfobulbia</taxon>
        <taxon>Desulfobulbales</taxon>
        <taxon>Desulfobulbaceae</taxon>
        <taxon>Desulfobulbus</taxon>
    </lineage>
</organism>
<dbReference type="SUPFAM" id="SSF52518">
    <property type="entry name" value="Thiamin diphosphate-binding fold (THDP-binding)"/>
    <property type="match status" value="2"/>
</dbReference>
<comment type="cofactor">
    <cofactor evidence="11">
        <name>Mg(2+)</name>
        <dbReference type="ChEBI" id="CHEBI:18420"/>
    </cofactor>
    <text evidence="11">Binds 1 Mg(2+) ion per subunit.</text>
</comment>
<dbReference type="EMBL" id="CP021255">
    <property type="protein sequence ID" value="AVD72163.1"/>
    <property type="molecule type" value="Genomic_DNA"/>
</dbReference>
<dbReference type="KEGG" id="deo:CAY53_00050"/>
<name>A0A2L1GR46_9BACT</name>
<keyword evidence="8 11" id="KW-0786">Thiamine pyrophosphate</keyword>
<dbReference type="NCBIfam" id="TIGR00204">
    <property type="entry name" value="dxs"/>
    <property type="match status" value="1"/>
</dbReference>
<evidence type="ECO:0000256" key="3">
    <source>
        <dbReference type="ARBA" id="ARBA00011738"/>
    </source>
</evidence>
<dbReference type="FunFam" id="3.40.50.970:FF:000005">
    <property type="entry name" value="1-deoxy-D-xylulose-5-phosphate synthase"/>
    <property type="match status" value="1"/>
</dbReference>
<proteinExistence type="inferred from homology"/>
<feature type="binding site" evidence="11">
    <location>
        <begin position="149"/>
        <end position="150"/>
    </location>
    <ligand>
        <name>thiamine diphosphate</name>
        <dbReference type="ChEBI" id="CHEBI:58937"/>
    </ligand>
</feature>
<comment type="catalytic activity">
    <reaction evidence="11">
        <text>D-glyceraldehyde 3-phosphate + pyruvate + H(+) = 1-deoxy-D-xylulose 5-phosphate + CO2</text>
        <dbReference type="Rhea" id="RHEA:12605"/>
        <dbReference type="ChEBI" id="CHEBI:15361"/>
        <dbReference type="ChEBI" id="CHEBI:15378"/>
        <dbReference type="ChEBI" id="CHEBI:16526"/>
        <dbReference type="ChEBI" id="CHEBI:57792"/>
        <dbReference type="ChEBI" id="CHEBI:59776"/>
        <dbReference type="EC" id="2.2.1.7"/>
    </reaction>
</comment>
<evidence type="ECO:0000313" key="13">
    <source>
        <dbReference type="EMBL" id="AVD72163.1"/>
    </source>
</evidence>
<dbReference type="GO" id="GO:0030976">
    <property type="term" value="F:thiamine pyrophosphate binding"/>
    <property type="evidence" value="ECO:0007669"/>
    <property type="project" value="UniProtKB-UniRule"/>
</dbReference>
<dbReference type="InterPro" id="IPR029061">
    <property type="entry name" value="THDP-binding"/>
</dbReference>
<dbReference type="Proteomes" id="UP000239867">
    <property type="component" value="Chromosome"/>
</dbReference>
<keyword evidence="5 11" id="KW-0479">Metal-binding</keyword>
<dbReference type="InterPro" id="IPR033248">
    <property type="entry name" value="Transketolase_C"/>
</dbReference>
<comment type="function">
    <text evidence="10 11">Catalyzes the acyloin condensation reaction between C atoms 2 and 3 of pyruvate and glyceraldehyde 3-phosphate to yield 1-deoxy-D-xylulose-5-phosphate (DXP).</text>
</comment>
<dbReference type="InterPro" id="IPR009014">
    <property type="entry name" value="Transketo_C/PFOR_II"/>
</dbReference>
<dbReference type="Gene3D" id="3.40.50.970">
    <property type="match status" value="2"/>
</dbReference>
<dbReference type="UniPathway" id="UPA00064">
    <property type="reaction ID" value="UER00091"/>
</dbReference>
<dbReference type="HAMAP" id="MF_00315">
    <property type="entry name" value="DXP_synth"/>
    <property type="match status" value="1"/>
</dbReference>
<accession>A0A2L1GR46</accession>
<dbReference type="GO" id="GO:0000287">
    <property type="term" value="F:magnesium ion binding"/>
    <property type="evidence" value="ECO:0007669"/>
    <property type="project" value="UniProtKB-UniRule"/>
</dbReference>
<reference evidence="13" key="1">
    <citation type="submission" date="2017-05" db="EMBL/GenBank/DDBJ databases">
        <authorList>
            <person name="Song R."/>
            <person name="Chenine A.L."/>
            <person name="Ruprecht R.M."/>
        </authorList>
    </citation>
    <scope>NUCLEOTIDE SEQUENCE</scope>
    <source>
        <strain evidence="13">ORNL</strain>
    </source>
</reference>
<evidence type="ECO:0000256" key="5">
    <source>
        <dbReference type="ARBA" id="ARBA00022723"/>
    </source>
</evidence>
<dbReference type="NCBIfam" id="NF003933">
    <property type="entry name" value="PRK05444.2-2"/>
    <property type="match status" value="1"/>
</dbReference>
<dbReference type="GO" id="GO:0008661">
    <property type="term" value="F:1-deoxy-D-xylulose-5-phosphate synthase activity"/>
    <property type="evidence" value="ECO:0007669"/>
    <property type="project" value="UniProtKB-UniRule"/>
</dbReference>
<dbReference type="InterPro" id="IPR005477">
    <property type="entry name" value="Dxylulose-5-P_synthase"/>
</dbReference>
<evidence type="ECO:0000259" key="12">
    <source>
        <dbReference type="SMART" id="SM00861"/>
    </source>
</evidence>
<dbReference type="SMART" id="SM00861">
    <property type="entry name" value="Transket_pyr"/>
    <property type="match status" value="1"/>
</dbReference>
<feature type="binding site" evidence="11">
    <location>
        <position position="289"/>
    </location>
    <ligand>
        <name>thiamine diphosphate</name>
        <dbReference type="ChEBI" id="CHEBI:58937"/>
    </ligand>
</feature>
<keyword evidence="6 11" id="KW-0460">Magnesium</keyword>
<feature type="binding site" evidence="11">
    <location>
        <position position="76"/>
    </location>
    <ligand>
        <name>thiamine diphosphate</name>
        <dbReference type="ChEBI" id="CHEBI:58937"/>
    </ligand>
</feature>
<evidence type="ECO:0000256" key="10">
    <source>
        <dbReference type="ARBA" id="ARBA00055605"/>
    </source>
</evidence>
<evidence type="ECO:0000256" key="6">
    <source>
        <dbReference type="ARBA" id="ARBA00022842"/>
    </source>
</evidence>
<evidence type="ECO:0000256" key="8">
    <source>
        <dbReference type="ARBA" id="ARBA00023052"/>
    </source>
</evidence>
<feature type="binding site" evidence="11">
    <location>
        <position position="148"/>
    </location>
    <ligand>
        <name>Mg(2+)</name>
        <dbReference type="ChEBI" id="CHEBI:18420"/>
    </ligand>
</feature>
<gene>
    <name evidence="11" type="primary">dxs</name>
    <name evidence="13" type="ORF">CAY53_00050</name>
</gene>
<dbReference type="Pfam" id="PF13292">
    <property type="entry name" value="DXP_synthase_N"/>
    <property type="match status" value="1"/>
</dbReference>
<dbReference type="PANTHER" id="PTHR43322:SF5">
    <property type="entry name" value="1-DEOXY-D-XYLULOSE-5-PHOSPHATE SYNTHASE, CHLOROPLASTIC"/>
    <property type="match status" value="1"/>
</dbReference>
<sequence length="627" mass="67451">MVRKKLLAGIGSPQDLRELALADLEDLAEELRESIIETVAETGGHLAPSLGVVELTLALHYVFDTPKDKLIWDVGHQAYAHKLLTGRLARFHTLRQYGGISGFPKRVESEYDTIETGHSSTSISFGAGLAAADRIRKNRRKVVAVIGDGAMTAGMAFEALNHAGGMDEDLIVVLNDNEMSISENVGALSSFMSRRMTGKTVRRLRDHVEERLLALSTVGENILALLRKSEECTKAFFTPGMLFEALKFKYVGPISGHQLEDLIPTLTNVRDHNHGPVLVHVITTKGKGYVHAERQPGSYHGVGSFDIASGKPRAQPEAAPSYTKIFGQTLCRIAETNPCIVGITAAMPDGTGLAPFAAAFPERFFDVGIAEQHATTFAAGLALAGMRPCLAVYSSFMQRAMDQLIHDVCLPNLPVTIALDRSGVVGEDGPTHHGVFDLACLRPVPNLTLMMPADENELQHMLYTALNLGSPAVLRYPRGAGCGVALDAELKALPVGRGELLRAGSDLLLLPAGNRVHPALAAADRLARAGIQAAVINPRFLKPLDEGLICAWARKTGRVLTVEDGCIAGGFGSAVMQCLQRHGLYVPVRTLGYQDAFIEQGPQATLWREAGIDSGGIEQSALAFLKR</sequence>
<dbReference type="GO" id="GO:0005829">
    <property type="term" value="C:cytosol"/>
    <property type="evidence" value="ECO:0007669"/>
    <property type="project" value="TreeGrafter"/>
</dbReference>
<dbReference type="CDD" id="cd02007">
    <property type="entry name" value="TPP_DXS"/>
    <property type="match status" value="1"/>
</dbReference>
<comment type="subunit">
    <text evidence="3 11">Homodimer.</text>
</comment>
<evidence type="ECO:0000256" key="4">
    <source>
        <dbReference type="ARBA" id="ARBA00022679"/>
    </source>
</evidence>
<feature type="binding site" evidence="11">
    <location>
        <position position="177"/>
    </location>
    <ligand>
        <name>thiamine diphosphate</name>
        <dbReference type="ChEBI" id="CHEBI:58937"/>
    </ligand>
</feature>
<comment type="similarity">
    <text evidence="2 11">Belongs to the transketolase family. DXPS subfamily.</text>
</comment>
<comment type="pathway">
    <text evidence="1 11">Metabolic intermediate biosynthesis; 1-deoxy-D-xylulose 5-phosphate biosynthesis; 1-deoxy-D-xylulose 5-phosphate from D-glyceraldehyde 3-phosphate and pyruvate: step 1/1.</text>
</comment>
<evidence type="ECO:0000256" key="7">
    <source>
        <dbReference type="ARBA" id="ARBA00022977"/>
    </source>
</evidence>
<reference evidence="13" key="2">
    <citation type="journal article" date="2018" name="MBio">
        <title>Insights into the evolution of host association through the isolation and characterization of a novel human periodontal pathobiont, Desulfobulbus oralis.</title>
        <authorList>
            <person name="Cross K.L."/>
            <person name="Chirania P."/>
            <person name="Xiong W."/>
            <person name="Beall C.J."/>
            <person name="Elkins J.G."/>
            <person name="Giannone R.J."/>
            <person name="Griffen A.L."/>
            <person name="Guss A.M."/>
            <person name="Hettich R.L."/>
            <person name="Joshi S.S."/>
            <person name="Mokrzan E.M."/>
            <person name="Martin R.K."/>
            <person name="Zhulin I.B."/>
            <person name="Leys E.J."/>
            <person name="Podar M."/>
        </authorList>
    </citation>
    <scope>NUCLEOTIDE SEQUENCE [LARGE SCALE GENOMIC DNA]</scope>
    <source>
        <strain evidence="13">ORNL</strain>
    </source>
</reference>
<keyword evidence="4 11" id="KW-0808">Transferase</keyword>
<dbReference type="AlphaFoldDB" id="A0A2L1GR46"/>
<comment type="cofactor">
    <cofactor evidence="11">
        <name>thiamine diphosphate</name>
        <dbReference type="ChEBI" id="CHEBI:58937"/>
    </cofactor>
    <text evidence="11">Binds 1 thiamine pyrophosphate per subunit.</text>
</comment>
<dbReference type="InterPro" id="IPR020826">
    <property type="entry name" value="Transketolase_BS"/>
</dbReference>
<keyword evidence="7 11" id="KW-0784">Thiamine biosynthesis</keyword>
<dbReference type="GO" id="GO:0019288">
    <property type="term" value="P:isopentenyl diphosphate biosynthetic process, methylerythritol 4-phosphate pathway"/>
    <property type="evidence" value="ECO:0007669"/>
    <property type="project" value="TreeGrafter"/>
</dbReference>
<dbReference type="GO" id="GO:0009228">
    <property type="term" value="P:thiamine biosynthetic process"/>
    <property type="evidence" value="ECO:0007669"/>
    <property type="project" value="UniProtKB-UniRule"/>
</dbReference>
<dbReference type="Gene3D" id="3.40.50.920">
    <property type="match status" value="1"/>
</dbReference>
<evidence type="ECO:0000313" key="14">
    <source>
        <dbReference type="Proteomes" id="UP000239867"/>
    </source>
</evidence>
<dbReference type="EC" id="2.2.1.7" evidence="11"/>
<dbReference type="SUPFAM" id="SSF52922">
    <property type="entry name" value="TK C-terminal domain-like"/>
    <property type="match status" value="1"/>
</dbReference>
<dbReference type="GO" id="GO:0016114">
    <property type="term" value="P:terpenoid biosynthetic process"/>
    <property type="evidence" value="ECO:0007669"/>
    <property type="project" value="UniProtKB-UniRule"/>
</dbReference>
<evidence type="ECO:0000256" key="1">
    <source>
        <dbReference type="ARBA" id="ARBA00004980"/>
    </source>
</evidence>